<gene>
    <name evidence="2" type="ORF">AWB82_06076</name>
</gene>
<dbReference type="RefSeq" id="WP_086973024.1">
    <property type="nucleotide sequence ID" value="NZ_FCOJ02000064.1"/>
</dbReference>
<protein>
    <recommendedName>
        <fullName evidence="1">Phospholipase D-like domain-containing protein</fullName>
    </recommendedName>
</protein>
<evidence type="ECO:0000313" key="2">
    <source>
        <dbReference type="EMBL" id="SAK87901.1"/>
    </source>
</evidence>
<dbReference type="EMBL" id="FCOJ02000064">
    <property type="protein sequence ID" value="SAK87901.1"/>
    <property type="molecule type" value="Genomic_DNA"/>
</dbReference>
<reference evidence="2" key="1">
    <citation type="submission" date="2016-01" db="EMBL/GenBank/DDBJ databases">
        <authorList>
            <person name="Peeters C."/>
        </authorList>
    </citation>
    <scope>NUCLEOTIDE SEQUENCE [LARGE SCALE GENOMIC DNA]</scope>
    <source>
        <strain evidence="2">LMG 29325</strain>
    </source>
</reference>
<proteinExistence type="predicted"/>
<dbReference type="AlphaFoldDB" id="A0A158D0A7"/>
<feature type="domain" description="Phospholipase D-like" evidence="1">
    <location>
        <begin position="76"/>
        <end position="174"/>
    </location>
</feature>
<comment type="caution">
    <text evidence="2">The sequence shown here is derived from an EMBL/GenBank/DDBJ whole genome shotgun (WGS) entry which is preliminary data.</text>
</comment>
<evidence type="ECO:0000313" key="3">
    <source>
        <dbReference type="Proteomes" id="UP000054596"/>
    </source>
</evidence>
<name>A0A158D0A7_9BURK</name>
<dbReference type="InterPro" id="IPR025202">
    <property type="entry name" value="PLD-like_dom"/>
</dbReference>
<dbReference type="Pfam" id="PF13091">
    <property type="entry name" value="PLDc_2"/>
    <property type="match status" value="1"/>
</dbReference>
<accession>A0A158D0A7</accession>
<organism evidence="2 3">
    <name type="scientific">Caballeronia glebae</name>
    <dbReference type="NCBI Taxonomy" id="1777143"/>
    <lineage>
        <taxon>Bacteria</taxon>
        <taxon>Pseudomonadati</taxon>
        <taxon>Pseudomonadota</taxon>
        <taxon>Betaproteobacteria</taxon>
        <taxon>Burkholderiales</taxon>
        <taxon>Burkholderiaceae</taxon>
        <taxon>Caballeronia</taxon>
    </lineage>
</organism>
<keyword evidence="3" id="KW-1185">Reference proteome</keyword>
<dbReference type="STRING" id="1777143.AWB82_06076"/>
<dbReference type="Gene3D" id="3.30.870.10">
    <property type="entry name" value="Endonuclease Chain A"/>
    <property type="match status" value="1"/>
</dbReference>
<dbReference type="Proteomes" id="UP000054596">
    <property type="component" value="Unassembled WGS sequence"/>
</dbReference>
<dbReference type="OrthoDB" id="8441577at2"/>
<dbReference type="NCBIfam" id="NF041068">
    <property type="entry name" value="DpdK"/>
    <property type="match status" value="1"/>
</dbReference>
<evidence type="ECO:0000259" key="1">
    <source>
        <dbReference type="Pfam" id="PF13091"/>
    </source>
</evidence>
<dbReference type="SUPFAM" id="SSF56024">
    <property type="entry name" value="Phospholipase D/nuclease"/>
    <property type="match status" value="1"/>
</dbReference>
<sequence length="179" mass="20032">MTLPVPRPPRDLFGPAQAGAIKDLLQSIFVAELLKPSRRLWLAFGWISDIEILDNQARQFAALQPDWGAGGVRLSQVVEAIAARGGNVAFVLRDVEHNRYFLEKLASIRERYPSQVKVVMDADVHKKGILGDDFLLSGSMNLTFSGITVNEEHLTLRTDPASVEEWRVVLEQKWGELLV</sequence>